<organism evidence="1 2">
    <name type="scientific">Streptomyces blastmyceticus</name>
    <dbReference type="NCBI Taxonomy" id="68180"/>
    <lineage>
        <taxon>Bacteria</taxon>
        <taxon>Bacillati</taxon>
        <taxon>Actinomycetota</taxon>
        <taxon>Actinomycetes</taxon>
        <taxon>Kitasatosporales</taxon>
        <taxon>Streptomycetaceae</taxon>
        <taxon>Streptomyces</taxon>
    </lineage>
</organism>
<accession>A0ABN0Y0Y6</accession>
<name>A0ABN0Y0Y6_9ACTN</name>
<gene>
    <name evidence="1" type="ORF">GCM10010319_67570</name>
</gene>
<protein>
    <submittedName>
        <fullName evidence="1">Uncharacterized protein</fullName>
    </submittedName>
</protein>
<dbReference type="EMBL" id="BAAABW010000039">
    <property type="protein sequence ID" value="GAA0379474.1"/>
    <property type="molecule type" value="Genomic_DNA"/>
</dbReference>
<dbReference type="Proteomes" id="UP001500063">
    <property type="component" value="Unassembled WGS sequence"/>
</dbReference>
<evidence type="ECO:0000313" key="1">
    <source>
        <dbReference type="EMBL" id="GAA0379474.1"/>
    </source>
</evidence>
<sequence>MKSAKEETIYPGVDTIRRIQELVVLCALLPPDGRLREVLDKALALHEEPLLARTTRPTGLHPFEVKSWLESLWIREDLSAAERELVAWQNDNDNMGAALRELQDAEERTGLVLIAQKLEKDLHHLNAGQGRADQPSA</sequence>
<comment type="caution">
    <text evidence="1">The sequence shown here is derived from an EMBL/GenBank/DDBJ whole genome shotgun (WGS) entry which is preliminary data.</text>
</comment>
<dbReference type="InterPro" id="IPR045994">
    <property type="entry name" value="DurN"/>
</dbReference>
<reference evidence="1 2" key="1">
    <citation type="journal article" date="2019" name="Int. J. Syst. Evol. Microbiol.">
        <title>The Global Catalogue of Microorganisms (GCM) 10K type strain sequencing project: providing services to taxonomists for standard genome sequencing and annotation.</title>
        <authorList>
            <consortium name="The Broad Institute Genomics Platform"/>
            <consortium name="The Broad Institute Genome Sequencing Center for Infectious Disease"/>
            <person name="Wu L."/>
            <person name="Ma J."/>
        </authorList>
    </citation>
    <scope>NUCLEOTIDE SEQUENCE [LARGE SCALE GENOMIC DNA]</scope>
    <source>
        <strain evidence="1 2">JCM 4565</strain>
    </source>
</reference>
<evidence type="ECO:0000313" key="2">
    <source>
        <dbReference type="Proteomes" id="UP001500063"/>
    </source>
</evidence>
<proteinExistence type="predicted"/>
<keyword evidence="2" id="KW-1185">Reference proteome</keyword>
<dbReference type="RefSeq" id="WP_301888489.1">
    <property type="nucleotide sequence ID" value="NZ_BAAABW010000039.1"/>
</dbReference>
<dbReference type="Pfam" id="PF19375">
    <property type="entry name" value="DurN"/>
    <property type="match status" value="1"/>
</dbReference>